<evidence type="ECO:0000256" key="2">
    <source>
        <dbReference type="SAM" id="Phobius"/>
    </source>
</evidence>
<feature type="transmembrane region" description="Helical" evidence="2">
    <location>
        <begin position="12"/>
        <end position="34"/>
    </location>
</feature>
<keyword evidence="2" id="KW-0472">Membrane</keyword>
<dbReference type="AlphaFoldDB" id="A0A485L852"/>
<protein>
    <submittedName>
        <fullName evidence="4">Aste57867_16789 protein</fullName>
    </submittedName>
</protein>
<organism evidence="4 5">
    <name type="scientific">Aphanomyces stellatus</name>
    <dbReference type="NCBI Taxonomy" id="120398"/>
    <lineage>
        <taxon>Eukaryota</taxon>
        <taxon>Sar</taxon>
        <taxon>Stramenopiles</taxon>
        <taxon>Oomycota</taxon>
        <taxon>Saprolegniomycetes</taxon>
        <taxon>Saprolegniales</taxon>
        <taxon>Verrucalvaceae</taxon>
        <taxon>Aphanomyces</taxon>
    </lineage>
</organism>
<keyword evidence="2" id="KW-1133">Transmembrane helix</keyword>
<feature type="transmembrane region" description="Helical" evidence="2">
    <location>
        <begin position="97"/>
        <end position="116"/>
    </location>
</feature>
<feature type="coiled-coil region" evidence="1">
    <location>
        <begin position="118"/>
        <end position="145"/>
    </location>
</feature>
<accession>A0A485L852</accession>
<evidence type="ECO:0000313" key="3">
    <source>
        <dbReference type="EMBL" id="KAF0692074.1"/>
    </source>
</evidence>
<feature type="transmembrane region" description="Helical" evidence="2">
    <location>
        <begin position="55"/>
        <end position="77"/>
    </location>
</feature>
<name>A0A485L852_9STRA</name>
<reference evidence="4 5" key="1">
    <citation type="submission" date="2019-03" db="EMBL/GenBank/DDBJ databases">
        <authorList>
            <person name="Gaulin E."/>
            <person name="Dumas B."/>
        </authorList>
    </citation>
    <scope>NUCLEOTIDE SEQUENCE [LARGE SCALE GENOMIC DNA]</scope>
    <source>
        <strain evidence="4">CBS 568.67</strain>
    </source>
</reference>
<evidence type="ECO:0000313" key="4">
    <source>
        <dbReference type="EMBL" id="VFT93554.1"/>
    </source>
</evidence>
<evidence type="ECO:0000256" key="1">
    <source>
        <dbReference type="SAM" id="Coils"/>
    </source>
</evidence>
<proteinExistence type="predicted"/>
<keyword evidence="1" id="KW-0175">Coiled coil</keyword>
<keyword evidence="2" id="KW-0812">Transmembrane</keyword>
<dbReference type="EMBL" id="VJMH01005986">
    <property type="protein sequence ID" value="KAF0692074.1"/>
    <property type="molecule type" value="Genomic_DNA"/>
</dbReference>
<dbReference type="Proteomes" id="UP000332933">
    <property type="component" value="Unassembled WGS sequence"/>
</dbReference>
<evidence type="ECO:0000313" key="5">
    <source>
        <dbReference type="Proteomes" id="UP000332933"/>
    </source>
</evidence>
<dbReference type="OrthoDB" id="123616at2759"/>
<sequence length="145" mass="15978">MINLSFPQVIFVPSMLIVLGAVTLLNFKNLFLAITQYATKYSSNEIVKTIKPGTCVGFTAVESTVSLMFACVALVYIKNFLEAVLGKASSFTFKLEHILLVAIIFALFAVANEIAVGNELKEKEIKLLRAQAKATNEKKDDKKKD</sequence>
<keyword evidence="5" id="KW-1185">Reference proteome</keyword>
<reference evidence="3" key="2">
    <citation type="submission" date="2019-06" db="EMBL/GenBank/DDBJ databases">
        <title>Genomics analysis of Aphanomyces spp. identifies a new class of oomycete effector associated with host adaptation.</title>
        <authorList>
            <person name="Gaulin E."/>
        </authorList>
    </citation>
    <scope>NUCLEOTIDE SEQUENCE</scope>
    <source>
        <strain evidence="3">CBS 578.67</strain>
    </source>
</reference>
<dbReference type="EMBL" id="CAADRA010006007">
    <property type="protein sequence ID" value="VFT93554.1"/>
    <property type="molecule type" value="Genomic_DNA"/>
</dbReference>
<gene>
    <name evidence="4" type="primary">Aste57867_16789</name>
    <name evidence="3" type="ORF">As57867_016732</name>
    <name evidence="4" type="ORF">ASTE57867_16789</name>
</gene>